<evidence type="ECO:0000256" key="1">
    <source>
        <dbReference type="SAM" id="SignalP"/>
    </source>
</evidence>
<protein>
    <submittedName>
        <fullName evidence="2">Putative exported protein</fullName>
    </submittedName>
</protein>
<feature type="signal peptide" evidence="1">
    <location>
        <begin position="1"/>
        <end position="20"/>
    </location>
</feature>
<proteinExistence type="predicted"/>
<dbReference type="Proteomes" id="UP000195221">
    <property type="component" value="Unassembled WGS sequence"/>
</dbReference>
<feature type="chain" id="PRO_5013235603" evidence="1">
    <location>
        <begin position="21"/>
        <end position="191"/>
    </location>
</feature>
<comment type="caution">
    <text evidence="2">The sequence shown here is derived from an EMBL/GenBank/DDBJ whole genome shotgun (WGS) entry which is preliminary data.</text>
</comment>
<organism evidence="2 3">
    <name type="scientific">Caballeronia sordidicola</name>
    <name type="common">Burkholderia sordidicola</name>
    <dbReference type="NCBI Taxonomy" id="196367"/>
    <lineage>
        <taxon>Bacteria</taxon>
        <taxon>Pseudomonadati</taxon>
        <taxon>Pseudomonadota</taxon>
        <taxon>Betaproteobacteria</taxon>
        <taxon>Burkholderiales</taxon>
        <taxon>Burkholderiaceae</taxon>
        <taxon>Caballeronia</taxon>
    </lineage>
</organism>
<evidence type="ECO:0000313" key="3">
    <source>
        <dbReference type="Proteomes" id="UP000195221"/>
    </source>
</evidence>
<accession>A0A242MYW3</accession>
<dbReference type="EMBL" id="NBTZ01000034">
    <property type="protein sequence ID" value="OTP76627.1"/>
    <property type="molecule type" value="Genomic_DNA"/>
</dbReference>
<gene>
    <name evidence="2" type="ORF">PAMC26577_10250</name>
</gene>
<sequence length="191" mass="19905">MHLVRIAIVVFALIAAPVMAQTAASSVGPDGVGAAATAEAKAQVVGIDTASNSVALKGESGKIVNVAVNPDIADVGKLKLGDTVNIRYENALLVRATKVKSDGIRERIDETAAVPEANGSTATARRVQVVATVQKIDKAHRTITIRGPYRTDTLHVGPDVPLKDIKVGDNLRAEFVEATAVLVTRDGAPIK</sequence>
<dbReference type="AlphaFoldDB" id="A0A242MYW3"/>
<reference evidence="2 3" key="1">
    <citation type="submission" date="2017-03" db="EMBL/GenBank/DDBJ databases">
        <title>Genome analysis of strain PAMC 26577.</title>
        <authorList>
            <person name="Oh H.-M."/>
            <person name="Yang J.-A."/>
        </authorList>
    </citation>
    <scope>NUCLEOTIDE SEQUENCE [LARGE SCALE GENOMIC DNA]</scope>
    <source>
        <strain evidence="2 3">PAMC 26577</strain>
    </source>
</reference>
<evidence type="ECO:0000313" key="2">
    <source>
        <dbReference type="EMBL" id="OTP76627.1"/>
    </source>
</evidence>
<keyword evidence="1" id="KW-0732">Signal</keyword>
<name>A0A242MYW3_CABSO</name>